<evidence type="ECO:0000256" key="2">
    <source>
        <dbReference type="SAM" id="SignalP"/>
    </source>
</evidence>
<proteinExistence type="predicted"/>
<keyword evidence="2" id="KW-0732">Signal</keyword>
<sequence>MKKLLQFILILAVSLGQVACEGDEGPVGPAGPTGDQGPIGPQGPPGETQVAQVFEIVVDFEAPDYQFGFDIADYNEILETEVVINEFDVVLAYKAIGALDDETPFWGALPQSYNLASGQQFTYKFAQAEQILLLYISAAEATLGQLPEDRLTEQYFRFVVIPGEYMNGRKATPTVDLTDYQKVIEYYRINDTNVQRIKVN</sequence>
<protein>
    <recommendedName>
        <fullName evidence="5">Collagen-like protein</fullName>
    </recommendedName>
</protein>
<name>A0ABW6BQB0_9BACT</name>
<dbReference type="Proteomes" id="UP001597641">
    <property type="component" value="Unassembled WGS sequence"/>
</dbReference>
<evidence type="ECO:0000313" key="3">
    <source>
        <dbReference type="EMBL" id="MFD2999426.1"/>
    </source>
</evidence>
<evidence type="ECO:0000256" key="1">
    <source>
        <dbReference type="SAM" id="MobiDB-lite"/>
    </source>
</evidence>
<organism evidence="3 4">
    <name type="scientific">Pontibacter toksunensis</name>
    <dbReference type="NCBI Taxonomy" id="1332631"/>
    <lineage>
        <taxon>Bacteria</taxon>
        <taxon>Pseudomonadati</taxon>
        <taxon>Bacteroidota</taxon>
        <taxon>Cytophagia</taxon>
        <taxon>Cytophagales</taxon>
        <taxon>Hymenobacteraceae</taxon>
        <taxon>Pontibacter</taxon>
    </lineage>
</organism>
<evidence type="ECO:0008006" key="5">
    <source>
        <dbReference type="Google" id="ProtNLM"/>
    </source>
</evidence>
<reference evidence="4" key="1">
    <citation type="journal article" date="2019" name="Int. J. Syst. Evol. Microbiol.">
        <title>The Global Catalogue of Microorganisms (GCM) 10K type strain sequencing project: providing services to taxonomists for standard genome sequencing and annotation.</title>
        <authorList>
            <consortium name="The Broad Institute Genomics Platform"/>
            <consortium name="The Broad Institute Genome Sequencing Center for Infectious Disease"/>
            <person name="Wu L."/>
            <person name="Ma J."/>
        </authorList>
    </citation>
    <scope>NUCLEOTIDE SEQUENCE [LARGE SCALE GENOMIC DNA]</scope>
    <source>
        <strain evidence="4">KCTC 23984</strain>
    </source>
</reference>
<gene>
    <name evidence="3" type="ORF">ACFS7Z_03555</name>
</gene>
<dbReference type="EMBL" id="JBHUOX010000002">
    <property type="protein sequence ID" value="MFD2999426.1"/>
    <property type="molecule type" value="Genomic_DNA"/>
</dbReference>
<dbReference type="Gene3D" id="1.20.5.320">
    <property type="entry name" value="6-Phosphogluconate Dehydrogenase, domain 3"/>
    <property type="match status" value="1"/>
</dbReference>
<keyword evidence="4" id="KW-1185">Reference proteome</keyword>
<accession>A0ABW6BQB0</accession>
<feature type="region of interest" description="Disordered" evidence="1">
    <location>
        <begin position="24"/>
        <end position="46"/>
    </location>
</feature>
<evidence type="ECO:0000313" key="4">
    <source>
        <dbReference type="Proteomes" id="UP001597641"/>
    </source>
</evidence>
<dbReference type="RefSeq" id="WP_377481023.1">
    <property type="nucleotide sequence ID" value="NZ_JBHUOX010000002.1"/>
</dbReference>
<feature type="chain" id="PRO_5045144285" description="Collagen-like protein" evidence="2">
    <location>
        <begin position="20"/>
        <end position="200"/>
    </location>
</feature>
<feature type="signal peptide" evidence="2">
    <location>
        <begin position="1"/>
        <end position="19"/>
    </location>
</feature>
<comment type="caution">
    <text evidence="3">The sequence shown here is derived from an EMBL/GenBank/DDBJ whole genome shotgun (WGS) entry which is preliminary data.</text>
</comment>